<feature type="region of interest" description="Disordered" evidence="1">
    <location>
        <begin position="203"/>
        <end position="319"/>
    </location>
</feature>
<feature type="compositionally biased region" description="Basic and acidic residues" evidence="1">
    <location>
        <begin position="206"/>
        <end position="318"/>
    </location>
</feature>
<feature type="transmembrane region" description="Helical" evidence="2">
    <location>
        <begin position="392"/>
        <end position="409"/>
    </location>
</feature>
<gene>
    <name evidence="3" type="ORF">QVH07_07845</name>
</gene>
<dbReference type="Pfam" id="PF10670">
    <property type="entry name" value="DUF4198"/>
    <property type="match status" value="1"/>
</dbReference>
<evidence type="ECO:0000313" key="3">
    <source>
        <dbReference type="EMBL" id="MDN3204057.1"/>
    </source>
</evidence>
<keyword evidence="2" id="KW-1133">Transmembrane helix</keyword>
<dbReference type="Proteomes" id="UP001171916">
    <property type="component" value="Unassembled WGS sequence"/>
</dbReference>
<sequence>MKKLTLCLVVLIVLSSHDMFLKLDNFFLQPNSDSVIQLLNGTFERSENVISRDRMLDVSLVGMGSRTEMDTSFWYEKDSSTYLEISTGDEGTYLVGVSTAARNIEMDAEAFNSYLEHDGVLDMLEWRKENDAMDQPAVERYSKHVKTIFQVGDELTEDWKTVLGYPIEFVPMENPYDIHPGHEMKVKLLWKGKPLSGQIVYVGNDGEAHDHSHDEPGMHTHDDGTTHSHDTGQEHSHEDETTHSHDNEDSHESDGEHSHDENHSHTHDSAEEHTHGDGTTHSHENEDQHESGEVHTHEDGTTHSHNEEETSSESHSHEGVMQLRTDSNGVISIPISSTGVWYLRTIYMELKSEEGLTHESNWATLTFAVGEGHSHEHGNDAHVHEEEGIPSYVFWGGSLILLVILFFWFNRKK</sequence>
<keyword evidence="4" id="KW-1185">Reference proteome</keyword>
<dbReference type="RefSeq" id="WP_289999611.1">
    <property type="nucleotide sequence ID" value="NZ_JAUEPH010000003.1"/>
</dbReference>
<organism evidence="3 4">
    <name type="scientific">Algoriphagus sediminis</name>
    <dbReference type="NCBI Taxonomy" id="3057113"/>
    <lineage>
        <taxon>Bacteria</taxon>
        <taxon>Pseudomonadati</taxon>
        <taxon>Bacteroidota</taxon>
        <taxon>Cytophagia</taxon>
        <taxon>Cytophagales</taxon>
        <taxon>Cyclobacteriaceae</taxon>
        <taxon>Algoriphagus</taxon>
    </lineage>
</organism>
<accession>A0ABT7YC29</accession>
<dbReference type="InterPro" id="IPR019613">
    <property type="entry name" value="DUF4198"/>
</dbReference>
<comment type="caution">
    <text evidence="3">The sequence shown here is derived from an EMBL/GenBank/DDBJ whole genome shotgun (WGS) entry which is preliminary data.</text>
</comment>
<evidence type="ECO:0000313" key="4">
    <source>
        <dbReference type="Proteomes" id="UP001171916"/>
    </source>
</evidence>
<reference evidence="3" key="1">
    <citation type="submission" date="2023-06" db="EMBL/GenBank/DDBJ databases">
        <title>Robiginitalea aurantiacus sp. nov. and Algoriphagus sediminis sp. nov., isolated from coastal sediment.</title>
        <authorList>
            <person name="Zhou Z.Y."/>
            <person name="An J."/>
            <person name="Jia Y.W."/>
            <person name="Du Z.J."/>
        </authorList>
    </citation>
    <scope>NUCLEOTIDE SEQUENCE</scope>
    <source>
        <strain evidence="3">C2-7</strain>
    </source>
</reference>
<proteinExistence type="predicted"/>
<dbReference type="EMBL" id="JAUEPH010000003">
    <property type="protein sequence ID" value="MDN3204057.1"/>
    <property type="molecule type" value="Genomic_DNA"/>
</dbReference>
<keyword evidence="2" id="KW-0812">Transmembrane</keyword>
<keyword evidence="2" id="KW-0472">Membrane</keyword>
<evidence type="ECO:0000256" key="1">
    <source>
        <dbReference type="SAM" id="MobiDB-lite"/>
    </source>
</evidence>
<evidence type="ECO:0000256" key="2">
    <source>
        <dbReference type="SAM" id="Phobius"/>
    </source>
</evidence>
<name>A0ABT7YC29_9BACT</name>
<protein>
    <submittedName>
        <fullName evidence="3">DUF4198 domain-containing protein</fullName>
    </submittedName>
</protein>